<organism evidence="2 3">
    <name type="scientific">Polymorphospora rubra</name>
    <dbReference type="NCBI Taxonomy" id="338584"/>
    <lineage>
        <taxon>Bacteria</taxon>
        <taxon>Bacillati</taxon>
        <taxon>Actinomycetota</taxon>
        <taxon>Actinomycetes</taxon>
        <taxon>Micromonosporales</taxon>
        <taxon>Micromonosporaceae</taxon>
        <taxon>Polymorphospora</taxon>
    </lineage>
</organism>
<dbReference type="Proteomes" id="UP000680866">
    <property type="component" value="Chromosome"/>
</dbReference>
<proteinExistence type="predicted"/>
<dbReference type="AlphaFoldDB" id="A0A810MUE1"/>
<keyword evidence="3" id="KW-1185">Reference proteome</keyword>
<evidence type="ECO:0000313" key="3">
    <source>
        <dbReference type="Proteomes" id="UP000680866"/>
    </source>
</evidence>
<sequence>MTVFACTGCGAVLTVPVSRVAFPVQAHQQVGNGLLLGVLMEPGTYAVDPEPFGPPWLRWDEFGAVEAEAHGVYAPVFALSCGPRGAVVVAPGDVGGTVLIPGPAGGNCCGLDGQDGPNLACARCGRLVATRVDDCSLWQAVWLDPDAVHRVDGDASPQRTVGWDALRAERPGVEPVEPDGQWNPLWEAAVAVALARLLVLSTGARVTVPDGLVAETFRRTLDALLPPGPTARTLALAGPGLPAVTADIGLVPQHPQSGEDWAPSGSVDVVPLPWDVWAYLAFHHDRRPVPGAGAMPDDARRDDPPPPLPRRAFHPDVVVFLDTLARLPEVRQPWLREIYHRVSRGPYRFPF</sequence>
<reference evidence="2" key="1">
    <citation type="submission" date="2020-08" db="EMBL/GenBank/DDBJ databases">
        <title>Whole genome shotgun sequence of Polymorphospora rubra NBRC 101157.</title>
        <authorList>
            <person name="Komaki H."/>
            <person name="Tamura T."/>
        </authorList>
    </citation>
    <scope>NUCLEOTIDE SEQUENCE</scope>
    <source>
        <strain evidence="2">NBRC 101157</strain>
    </source>
</reference>
<accession>A0A810MUE1</accession>
<dbReference type="EMBL" id="AP023359">
    <property type="protein sequence ID" value="BCJ64797.1"/>
    <property type="molecule type" value="Genomic_DNA"/>
</dbReference>
<protein>
    <submittedName>
        <fullName evidence="2">Uncharacterized protein</fullName>
    </submittedName>
</protein>
<gene>
    <name evidence="2" type="ORF">Prubr_18180</name>
</gene>
<name>A0A810MUE1_9ACTN</name>
<evidence type="ECO:0000313" key="2">
    <source>
        <dbReference type="EMBL" id="BCJ64797.1"/>
    </source>
</evidence>
<dbReference type="KEGG" id="pry:Prubr_18180"/>
<feature type="region of interest" description="Disordered" evidence="1">
    <location>
        <begin position="290"/>
        <end position="310"/>
    </location>
</feature>
<evidence type="ECO:0000256" key="1">
    <source>
        <dbReference type="SAM" id="MobiDB-lite"/>
    </source>
</evidence>
<dbReference type="RefSeq" id="WP_212823650.1">
    <property type="nucleotide sequence ID" value="NZ_AP023359.1"/>
</dbReference>